<sequence length="45" mass="4899">MMIQISTGLSTQAYATDTSSVFCQIHAPIEMPKKGGREWKGPSIT</sequence>
<proteinExistence type="predicted"/>
<accession>A0A0A9GGL5</accession>
<reference evidence="1" key="2">
    <citation type="journal article" date="2015" name="Data Brief">
        <title>Shoot transcriptome of the giant reed, Arundo donax.</title>
        <authorList>
            <person name="Barrero R.A."/>
            <person name="Guerrero F.D."/>
            <person name="Moolhuijzen P."/>
            <person name="Goolsby J.A."/>
            <person name="Tidwell J."/>
            <person name="Bellgard S.E."/>
            <person name="Bellgard M.I."/>
        </authorList>
    </citation>
    <scope>NUCLEOTIDE SEQUENCE</scope>
    <source>
        <tissue evidence="1">Shoot tissue taken approximately 20 cm above the soil surface</tissue>
    </source>
</reference>
<protein>
    <submittedName>
        <fullName evidence="1">Uncharacterized protein</fullName>
    </submittedName>
</protein>
<dbReference type="EMBL" id="GBRH01175322">
    <property type="protein sequence ID" value="JAE22574.1"/>
    <property type="molecule type" value="Transcribed_RNA"/>
</dbReference>
<organism evidence="1">
    <name type="scientific">Arundo donax</name>
    <name type="common">Giant reed</name>
    <name type="synonym">Donax arundinaceus</name>
    <dbReference type="NCBI Taxonomy" id="35708"/>
    <lineage>
        <taxon>Eukaryota</taxon>
        <taxon>Viridiplantae</taxon>
        <taxon>Streptophyta</taxon>
        <taxon>Embryophyta</taxon>
        <taxon>Tracheophyta</taxon>
        <taxon>Spermatophyta</taxon>
        <taxon>Magnoliopsida</taxon>
        <taxon>Liliopsida</taxon>
        <taxon>Poales</taxon>
        <taxon>Poaceae</taxon>
        <taxon>PACMAD clade</taxon>
        <taxon>Arundinoideae</taxon>
        <taxon>Arundineae</taxon>
        <taxon>Arundo</taxon>
    </lineage>
</organism>
<evidence type="ECO:0000313" key="1">
    <source>
        <dbReference type="EMBL" id="JAE22574.1"/>
    </source>
</evidence>
<dbReference type="AlphaFoldDB" id="A0A0A9GGL5"/>
<reference evidence="1" key="1">
    <citation type="submission" date="2014-09" db="EMBL/GenBank/DDBJ databases">
        <authorList>
            <person name="Magalhaes I.L.F."/>
            <person name="Oliveira U."/>
            <person name="Santos F.R."/>
            <person name="Vidigal T.H.D.A."/>
            <person name="Brescovit A.D."/>
            <person name="Santos A.J."/>
        </authorList>
    </citation>
    <scope>NUCLEOTIDE SEQUENCE</scope>
    <source>
        <tissue evidence="1">Shoot tissue taken approximately 20 cm above the soil surface</tissue>
    </source>
</reference>
<name>A0A0A9GGL5_ARUDO</name>